<dbReference type="InterPro" id="IPR013986">
    <property type="entry name" value="DExx_box_DNA_helicase_dom_sf"/>
</dbReference>
<comment type="similarity">
    <text evidence="10">Belongs to the RecC family.</text>
</comment>
<dbReference type="FunFam" id="3.40.50.300:FF:001068">
    <property type="entry name" value="RecBCD enzyme subunit RecC"/>
    <property type="match status" value="1"/>
</dbReference>
<sequence>MLRVYHSNRLDVLEALMEFIVEREHPLDPFEPEMVLVQSTGMAQWLQMSFAQKFGIAANIEFPLPASFIWDMFVRVLPDIPKQSAFSKQSMSWKLMSILPDMLPRDEFVMLRHYLSDDTDKRKLFQLASRTADLYDQYLVYRSHWLNRWEAGELVDGLPDAQVWQAPLWKALVEHTEKLGQPQWHRANLYDRFIATLEAASKPPEGLPSRVFICGISALPPVYLNALKALGKHVDIHILFTNPCRHYWGDIQDSRWLARLVTRQRRRIFEDHSIPLFKDSASAAHLFDEEGIQDLPNPLLASWGKLGRDYIHMLSDITSSGEGDVDAFADISQDSLLHNIQADILDLDNRAIAGITAEEFARSDKKRKLDPDDRSLTIHMCHSPQREVEVLHDKLLALLQDDPELTPRDIVVMVADIDIYSPFIQAVFGSATGERYLPYAVSDRRARQSHPALQAFVSLLSLPDSRFISEDVLALLDVPVVAARFDINEEGLRYLRQWVNESGVRWGIDDDNVQEFSLPPTGQHTWAFGLTRMLLGYAMESSQGEWKDVLPYDESTGLIAELVGHLASLLMQLNRWKRELMQPRPLDAWQPICREMLTDFFLPDSDTEAAMALIEQQWQAIIDEGISSHYDQPIPLSLLRDELTQRLDQERISQRFLAGPVNICTLMPMRSIPFKVVCLLGMNDGVYPRALAPLGFDLMSQQPQRGDRSRRDDDRYLFLEALISAQQMLYISYIGHSIQDNSERFPSVLVQELVDYIGQSHYLPGDEAVNCDKSEQSVKAHITHCHSRMPFDPTNYVENEQQSYAREWLPAAKNSGIAHSDFIQELEPRPIETLTFEQLQRFWAHPVRAFFQQRLQVNFRSEDSEIPDAEPFTLDGLSRYQLNQQLLNALVEQENAQMLFRRYRAAGQLPFGAFGEIVWDTQCQEMQALADRVIESRQPGKSIEIDLNCHGIQLTGWLQHVQPDGLLRWRPAMLSVSQGLQLWLEHLVYSAGGNEGESRLYVRKDGEWRFPPMSSEQALAYLTLFVEGYRQGMNKPLLLLPESGGAWIKTCYDAQNDAMLMDEATLQKARSKFMQAYEGNMMVRGEGDDVWYQRLWRTLEPEYFDVITGEAQRYLLPMFRFNQS</sequence>
<dbReference type="PANTHER" id="PTHR30591:SF1">
    <property type="entry name" value="RECBCD ENZYME SUBUNIT RECC"/>
    <property type="match status" value="1"/>
</dbReference>
<dbReference type="Gene3D" id="1.10.10.160">
    <property type="match status" value="1"/>
</dbReference>
<dbReference type="GO" id="GO:0008854">
    <property type="term" value="F:exodeoxyribonuclease V activity"/>
    <property type="evidence" value="ECO:0007669"/>
    <property type="project" value="InterPro"/>
</dbReference>
<dbReference type="CDD" id="cd22353">
    <property type="entry name" value="RecC_C-like"/>
    <property type="match status" value="1"/>
</dbReference>
<evidence type="ECO:0000256" key="9">
    <source>
        <dbReference type="ARBA" id="ARBA00023204"/>
    </source>
</evidence>
<dbReference type="SUPFAM" id="SSF52540">
    <property type="entry name" value="P-loop containing nucleoside triphosphate hydrolases"/>
    <property type="match status" value="2"/>
</dbReference>
<dbReference type="PANTHER" id="PTHR30591">
    <property type="entry name" value="RECBCD ENZYME SUBUNIT RECC"/>
    <property type="match status" value="1"/>
</dbReference>
<gene>
    <name evidence="10 12" type="primary">recC</name>
    <name evidence="12" type="ORF">HU722_05340</name>
</gene>
<dbReference type="NCBIfam" id="TIGR01450">
    <property type="entry name" value="recC"/>
    <property type="match status" value="1"/>
</dbReference>
<comment type="caution">
    <text evidence="12">The sequence shown here is derived from an EMBL/GenBank/DDBJ whole genome shotgun (WGS) entry which is preliminary data.</text>
</comment>
<keyword evidence="8 10" id="KW-0238">DNA-binding</keyword>
<dbReference type="SUPFAM" id="SSF52980">
    <property type="entry name" value="Restriction endonuclease-like"/>
    <property type="match status" value="1"/>
</dbReference>
<keyword evidence="6 10" id="KW-0269">Exonuclease</keyword>
<dbReference type="HAMAP" id="MF_01486">
    <property type="entry name" value="RecC"/>
    <property type="match status" value="1"/>
</dbReference>
<proteinExistence type="inferred from homology"/>
<dbReference type="Gene3D" id="1.10.10.990">
    <property type="match status" value="1"/>
</dbReference>
<dbReference type="Gene3D" id="3.40.50.10930">
    <property type="match status" value="1"/>
</dbReference>
<evidence type="ECO:0000256" key="3">
    <source>
        <dbReference type="ARBA" id="ARBA00022763"/>
    </source>
</evidence>
<evidence type="ECO:0000256" key="8">
    <source>
        <dbReference type="ARBA" id="ARBA00023125"/>
    </source>
</evidence>
<dbReference type="EMBL" id="JABWQF010000002">
    <property type="protein sequence ID" value="MBC3290940.1"/>
    <property type="molecule type" value="Genomic_DNA"/>
</dbReference>
<dbReference type="InterPro" id="IPR041500">
    <property type="entry name" value="RecC_C"/>
</dbReference>
<dbReference type="InterPro" id="IPR011335">
    <property type="entry name" value="Restrct_endonuc-II-like"/>
</dbReference>
<evidence type="ECO:0000256" key="6">
    <source>
        <dbReference type="ARBA" id="ARBA00022839"/>
    </source>
</evidence>
<dbReference type="InterPro" id="IPR006697">
    <property type="entry name" value="RecC"/>
</dbReference>
<organism evidence="12">
    <name type="scientific">Pseudomonas tritici</name>
    <dbReference type="NCBI Taxonomy" id="2745518"/>
    <lineage>
        <taxon>Bacteria</taxon>
        <taxon>Pseudomonadati</taxon>
        <taxon>Pseudomonadota</taxon>
        <taxon>Gammaproteobacteria</taxon>
        <taxon>Pseudomonadales</taxon>
        <taxon>Pseudomonadaceae</taxon>
        <taxon>Pseudomonas</taxon>
    </lineage>
</organism>
<keyword evidence="3 10" id="KW-0227">DNA damage</keyword>
<reference evidence="12" key="1">
    <citation type="journal article" date="2020" name="Microorganisms">
        <title>Reliable Identification of Environmental Pseudomonas Isolates Using the rpoD Gene.</title>
        <authorList>
            <consortium name="The Broad Institute Genome Sequencing Platform"/>
            <person name="Girard L."/>
            <person name="Lood C."/>
            <person name="Rokni-Zadeh H."/>
            <person name="van Noort V."/>
            <person name="Lavigne R."/>
            <person name="De Mot R."/>
        </authorList>
    </citation>
    <scope>NUCLEOTIDE SEQUENCE [LARGE SCALE GENOMIC DNA]</scope>
    <source>
        <strain evidence="12">SWRI145</strain>
    </source>
</reference>
<dbReference type="NCBIfam" id="NF008289">
    <property type="entry name" value="PRK11069.1"/>
    <property type="match status" value="1"/>
</dbReference>
<dbReference type="Pfam" id="PF04257">
    <property type="entry name" value="Exonuc_V_gamma"/>
    <property type="match status" value="1"/>
</dbReference>
<evidence type="ECO:0000256" key="4">
    <source>
        <dbReference type="ARBA" id="ARBA00022801"/>
    </source>
</evidence>
<evidence type="ECO:0000256" key="7">
    <source>
        <dbReference type="ARBA" id="ARBA00022840"/>
    </source>
</evidence>
<keyword evidence="2 10" id="KW-0547">Nucleotide-binding</keyword>
<dbReference type="Gene3D" id="3.40.50.300">
    <property type="entry name" value="P-loop containing nucleotide triphosphate hydrolases"/>
    <property type="match status" value="2"/>
</dbReference>
<keyword evidence="9 10" id="KW-0234">DNA repair</keyword>
<evidence type="ECO:0000256" key="2">
    <source>
        <dbReference type="ARBA" id="ARBA00022741"/>
    </source>
</evidence>
<keyword evidence="4 10" id="KW-0378">Hydrolase</keyword>
<comment type="function">
    <text evidence="10">A helicase/nuclease that prepares dsDNA breaks (DSB) for recombinational DNA repair. Binds to DSBs and unwinds DNA via a highly rapid and processive ATP-dependent bidirectional helicase activity. Unwinds dsDNA until it encounters a Chi (crossover hotspot instigator) sequence from the 3' direction. Cuts ssDNA a few nucleotides 3' to the Chi site. The properties and activities of the enzyme are changed at Chi. The Chi-altered holoenzyme produces a long 3'-ssDNA overhang and facilitates RecA-binding to the ssDNA for homologous DNA recombination and repair. Holoenzyme degrades any linearized DNA that is unable to undergo homologous recombination. In the holoenzyme this subunit recognizes the wild-type Chi sequence, and when added to isolated RecB increases its ATP-dependent helicase processivity.</text>
</comment>
<dbReference type="FunFam" id="1.10.10.160:FF:000003">
    <property type="entry name" value="RecBCD enzyme subunit RecC"/>
    <property type="match status" value="1"/>
</dbReference>
<comment type="miscellaneous">
    <text evidence="10">In the RecBCD complex, RecB has a slow 3'-5' helicase, an exonuclease activity and loads RecA onto ssDNA, RecD has a fast 5'-3' helicase activity, while RecC stimulates the ATPase and processivity of the RecB helicase and contributes to recognition of the Chi site.</text>
</comment>
<protein>
    <recommendedName>
        <fullName evidence="10">RecBCD enzyme subunit RecC</fullName>
    </recommendedName>
    <alternativeName>
        <fullName evidence="10">Exonuclease V subunit RecC</fullName>
        <shortName evidence="10">ExoV subunit RecC</shortName>
    </alternativeName>
    <alternativeName>
        <fullName evidence="10">Helicase/nuclease RecBCD subunit RecC</fullName>
    </alternativeName>
</protein>
<evidence type="ECO:0000256" key="10">
    <source>
        <dbReference type="HAMAP-Rule" id="MF_01486"/>
    </source>
</evidence>
<feature type="domain" description="RecC C-terminal" evidence="11">
    <location>
        <begin position="832"/>
        <end position="1051"/>
    </location>
</feature>
<evidence type="ECO:0000259" key="11">
    <source>
        <dbReference type="Pfam" id="PF17946"/>
    </source>
</evidence>
<keyword evidence="1 10" id="KW-0540">Nuclease</keyword>
<keyword evidence="5 10" id="KW-0347">Helicase</keyword>
<keyword evidence="7 10" id="KW-0067">ATP-binding</keyword>
<evidence type="ECO:0000256" key="1">
    <source>
        <dbReference type="ARBA" id="ARBA00022722"/>
    </source>
</evidence>
<dbReference type="PIRSF" id="PIRSF000980">
    <property type="entry name" value="RecC"/>
    <property type="match status" value="1"/>
</dbReference>
<dbReference type="GO" id="GO:0000724">
    <property type="term" value="P:double-strand break repair via homologous recombination"/>
    <property type="evidence" value="ECO:0007669"/>
    <property type="project" value="UniProtKB-UniRule"/>
</dbReference>
<accession>A0A8H9YP34</accession>
<dbReference type="AlphaFoldDB" id="A0A8H9YP34"/>
<evidence type="ECO:0000256" key="5">
    <source>
        <dbReference type="ARBA" id="ARBA00022806"/>
    </source>
</evidence>
<dbReference type="Pfam" id="PF17946">
    <property type="entry name" value="RecC_C"/>
    <property type="match status" value="1"/>
</dbReference>
<dbReference type="GO" id="GO:0003677">
    <property type="term" value="F:DNA binding"/>
    <property type="evidence" value="ECO:0007669"/>
    <property type="project" value="UniProtKB-UniRule"/>
</dbReference>
<comment type="subunit">
    <text evidence="10">Heterotrimer of RecB, RecC and RecD. All subunits contribute to DNA-binding.</text>
</comment>
<dbReference type="InterPro" id="IPR027417">
    <property type="entry name" value="P-loop_NTPase"/>
</dbReference>
<dbReference type="GO" id="GO:0003678">
    <property type="term" value="F:DNA helicase activity"/>
    <property type="evidence" value="ECO:0007669"/>
    <property type="project" value="UniProtKB-UniRule"/>
</dbReference>
<dbReference type="GO" id="GO:0005524">
    <property type="term" value="F:ATP binding"/>
    <property type="evidence" value="ECO:0007669"/>
    <property type="project" value="UniProtKB-UniRule"/>
</dbReference>
<name>A0A8H9YP34_9PSED</name>
<evidence type="ECO:0000313" key="12">
    <source>
        <dbReference type="EMBL" id="MBC3290940.1"/>
    </source>
</evidence>
<dbReference type="FunFam" id="3.40.50.300:FF:001153">
    <property type="entry name" value="RecBCD enzyme subunit RecC"/>
    <property type="match status" value="1"/>
</dbReference>
<dbReference type="GO" id="GO:0009338">
    <property type="term" value="C:exodeoxyribonuclease V complex"/>
    <property type="evidence" value="ECO:0007669"/>
    <property type="project" value="InterPro"/>
</dbReference>